<organism evidence="2 3">
    <name type="scientific">Streptacidiphilus jiangxiensis</name>
    <dbReference type="NCBI Taxonomy" id="235985"/>
    <lineage>
        <taxon>Bacteria</taxon>
        <taxon>Bacillati</taxon>
        <taxon>Actinomycetota</taxon>
        <taxon>Actinomycetes</taxon>
        <taxon>Kitasatosporales</taxon>
        <taxon>Streptomycetaceae</taxon>
        <taxon>Streptacidiphilus</taxon>
    </lineage>
</organism>
<keyword evidence="3" id="KW-1185">Reference proteome</keyword>
<evidence type="ECO:0000313" key="2">
    <source>
        <dbReference type="EMBL" id="SEK43497.1"/>
    </source>
</evidence>
<dbReference type="AlphaFoldDB" id="A0A1H7H174"/>
<reference evidence="3" key="1">
    <citation type="submission" date="2016-10" db="EMBL/GenBank/DDBJ databases">
        <authorList>
            <person name="Varghese N."/>
        </authorList>
    </citation>
    <scope>NUCLEOTIDE SEQUENCE [LARGE SCALE GENOMIC DNA]</scope>
    <source>
        <strain evidence="3">DSM 45096 / BCRC 16803 / CGMCC 4.1857 / CIP 109030 / JCM 12277 / KCTC 19219 / NBRC 100920 / 33214</strain>
    </source>
</reference>
<dbReference type="STRING" id="235985.SAMN05414137_10216"/>
<evidence type="ECO:0000313" key="3">
    <source>
        <dbReference type="Proteomes" id="UP000183015"/>
    </source>
</evidence>
<dbReference type="EMBL" id="FOAZ01000002">
    <property type="protein sequence ID" value="SEK43497.1"/>
    <property type="molecule type" value="Genomic_DNA"/>
</dbReference>
<proteinExistence type="predicted"/>
<protein>
    <submittedName>
        <fullName evidence="2">Uncharacterized protein</fullName>
    </submittedName>
</protein>
<dbReference type="Proteomes" id="UP000183015">
    <property type="component" value="Unassembled WGS sequence"/>
</dbReference>
<accession>A0A1H7H174</accession>
<feature type="compositionally biased region" description="Pro residues" evidence="1">
    <location>
        <begin position="41"/>
        <end position="52"/>
    </location>
</feature>
<feature type="region of interest" description="Disordered" evidence="1">
    <location>
        <begin position="36"/>
        <end position="104"/>
    </location>
</feature>
<evidence type="ECO:0000256" key="1">
    <source>
        <dbReference type="SAM" id="MobiDB-lite"/>
    </source>
</evidence>
<name>A0A1H7H174_STRJI</name>
<gene>
    <name evidence="2" type="ORF">SAMN05414137_10216</name>
</gene>
<sequence length="104" mass="11540">MTWQTYTTEAVDVDEAFWELVWSDPDLLASDLRDLAEHDCVPPPPDRIPPTDRPAGTPPWLVRPAWDIPKWPPSGAHRAPSAASGRVRSPPARADTGRRPVRAV</sequence>